<sequence>MDFLNLLARLATLDTEAPATAAPRRAALSRLGQVGTALLPALLAALPAPALAGTKETRTRLDVLKLALKLELLENEFYSRALGLTPGGPTNPAAFFVTTANRAAIQTIQSHEAQHVALFTRLITDAGSPLDAVPNFDFTGSKNGTQPALYPDVYTNLDTFLKVAQLLEDAGVRAYKGQVEFIQTDNYTLEAALRTHSTEARHAAHIRTMRRQRGANVKSWVSPADAPITTAGTVPDAVYSTESNTTQYIVRNSVITKVPFDSSLPINVGTPPLSAAAILAKVAEAFDEPVEAATAEALLQLFTY</sequence>
<dbReference type="SUPFAM" id="SSF47240">
    <property type="entry name" value="Ferritin-like"/>
    <property type="match status" value="1"/>
</dbReference>
<protein>
    <submittedName>
        <fullName evidence="1">Ferritin-like domain-containing protein</fullName>
    </submittedName>
</protein>
<evidence type="ECO:0000313" key="2">
    <source>
        <dbReference type="Proteomes" id="UP000270291"/>
    </source>
</evidence>
<proteinExistence type="predicted"/>
<reference evidence="1 2" key="1">
    <citation type="submission" date="2018-12" db="EMBL/GenBank/DDBJ databases">
        <authorList>
            <person name="Feng G."/>
            <person name="Zhu H."/>
        </authorList>
    </citation>
    <scope>NUCLEOTIDE SEQUENCE [LARGE SCALE GENOMIC DNA]</scope>
    <source>
        <strain evidence="1 2">LMG 26000</strain>
    </source>
</reference>
<dbReference type="Pfam" id="PF13668">
    <property type="entry name" value="Ferritin_2"/>
    <property type="match status" value="1"/>
</dbReference>
<evidence type="ECO:0000313" key="1">
    <source>
        <dbReference type="EMBL" id="RSK45934.1"/>
    </source>
</evidence>
<comment type="caution">
    <text evidence="1">The sequence shown here is derived from an EMBL/GenBank/DDBJ whole genome shotgun (WGS) entry which is preliminary data.</text>
</comment>
<dbReference type="InterPro" id="IPR009078">
    <property type="entry name" value="Ferritin-like_SF"/>
</dbReference>
<dbReference type="AlphaFoldDB" id="A0A428KHU2"/>
<keyword evidence="2" id="KW-1185">Reference proteome</keyword>
<dbReference type="RefSeq" id="WP_125435154.1">
    <property type="nucleotide sequence ID" value="NZ_RWIU01000001.1"/>
</dbReference>
<accession>A0A428KHU2</accession>
<dbReference type="OrthoDB" id="954262at2"/>
<name>A0A428KHU2_9BACT</name>
<dbReference type="Proteomes" id="UP000270291">
    <property type="component" value="Unassembled WGS sequence"/>
</dbReference>
<organism evidence="1 2">
    <name type="scientific">Hymenobacter perfusus</name>
    <dbReference type="NCBI Taxonomy" id="1236770"/>
    <lineage>
        <taxon>Bacteria</taxon>
        <taxon>Pseudomonadati</taxon>
        <taxon>Bacteroidota</taxon>
        <taxon>Cytophagia</taxon>
        <taxon>Cytophagales</taxon>
        <taxon>Hymenobacteraceae</taxon>
        <taxon>Hymenobacter</taxon>
    </lineage>
</organism>
<gene>
    <name evidence="1" type="ORF">EI293_01810</name>
</gene>
<dbReference type="EMBL" id="RWIU01000001">
    <property type="protein sequence ID" value="RSK45934.1"/>
    <property type="molecule type" value="Genomic_DNA"/>
</dbReference>